<feature type="region of interest" description="Disordered" evidence="1">
    <location>
        <begin position="82"/>
        <end position="108"/>
    </location>
</feature>
<sequence>MSTYCTFSFGVSGLFNFSFSLGCPANILTPTSTKATSERDPDSFQLDALSSARVAVAKTSDITSRVNEDLITPREHTLLGNTSKLMDYPSKREPSPGATSPDSSTEGKCSHASQEIAIAVQDSPLFSKCATEIRLMIYKNLLVVSGFIIDPHRQLAHEKPIVLSGRKPIPGLDARIMRTCGAIYIESIPVLYGLNRFRFCSKKAVRWFQANSSAVSRFSSVPNFSPLNTPEGRLTLLRTVLINFGPKESDDLPSLSGRIIARGTHRSAAPPNREKLWHPWAYDPFSDYGNRHVGFPALENLTLDFSDWMLTDAEGLVTQSIIDMFGPLTSGGEARLQKLVVNGISHKPTLQKLKNGLVKRGGIFKIINPGSCTTQL</sequence>
<feature type="compositionally biased region" description="Polar residues" evidence="1">
    <location>
        <begin position="97"/>
        <end position="108"/>
    </location>
</feature>
<name>A0ABR4A855_9LECA</name>
<evidence type="ECO:0008006" key="4">
    <source>
        <dbReference type="Google" id="ProtNLM"/>
    </source>
</evidence>
<evidence type="ECO:0000256" key="1">
    <source>
        <dbReference type="SAM" id="MobiDB-lite"/>
    </source>
</evidence>
<protein>
    <recommendedName>
        <fullName evidence="4">LAGLIDADG homing endonuclease</fullName>
    </recommendedName>
</protein>
<dbReference type="EMBL" id="JBEFKJ010000016">
    <property type="protein sequence ID" value="KAL2041665.1"/>
    <property type="molecule type" value="Genomic_DNA"/>
</dbReference>
<reference evidence="2 3" key="1">
    <citation type="submission" date="2024-09" db="EMBL/GenBank/DDBJ databases">
        <title>Rethinking Asexuality: The Enigmatic Case of Functional Sexual Genes in Lepraria (Stereocaulaceae).</title>
        <authorList>
            <person name="Doellman M."/>
            <person name="Sun Y."/>
            <person name="Barcenas-Pena A."/>
            <person name="Lumbsch H.T."/>
            <person name="Grewe F."/>
        </authorList>
    </citation>
    <scope>NUCLEOTIDE SEQUENCE [LARGE SCALE GENOMIC DNA]</scope>
    <source>
        <strain evidence="2 3">Mercado 3170</strain>
    </source>
</reference>
<accession>A0ABR4A855</accession>
<gene>
    <name evidence="2" type="ORF">N7G274_005449</name>
</gene>
<organism evidence="2 3">
    <name type="scientific">Stereocaulon virgatum</name>
    <dbReference type="NCBI Taxonomy" id="373712"/>
    <lineage>
        <taxon>Eukaryota</taxon>
        <taxon>Fungi</taxon>
        <taxon>Dikarya</taxon>
        <taxon>Ascomycota</taxon>
        <taxon>Pezizomycotina</taxon>
        <taxon>Lecanoromycetes</taxon>
        <taxon>OSLEUM clade</taxon>
        <taxon>Lecanoromycetidae</taxon>
        <taxon>Lecanorales</taxon>
        <taxon>Lecanorineae</taxon>
        <taxon>Stereocaulaceae</taxon>
        <taxon>Stereocaulon</taxon>
    </lineage>
</organism>
<comment type="caution">
    <text evidence="2">The sequence shown here is derived from an EMBL/GenBank/DDBJ whole genome shotgun (WGS) entry which is preliminary data.</text>
</comment>
<proteinExistence type="predicted"/>
<dbReference type="Proteomes" id="UP001590950">
    <property type="component" value="Unassembled WGS sequence"/>
</dbReference>
<keyword evidence="3" id="KW-1185">Reference proteome</keyword>
<evidence type="ECO:0000313" key="3">
    <source>
        <dbReference type="Proteomes" id="UP001590950"/>
    </source>
</evidence>
<evidence type="ECO:0000313" key="2">
    <source>
        <dbReference type="EMBL" id="KAL2041665.1"/>
    </source>
</evidence>